<dbReference type="RefSeq" id="WP_243649525.1">
    <property type="nucleotide sequence ID" value="NZ_SLXV01000039.1"/>
</dbReference>
<dbReference type="GO" id="GO:0008253">
    <property type="term" value="F:5'-nucleotidase activity"/>
    <property type="evidence" value="ECO:0007669"/>
    <property type="project" value="TreeGrafter"/>
</dbReference>
<evidence type="ECO:0000256" key="5">
    <source>
        <dbReference type="ARBA" id="ARBA00023088"/>
    </source>
</evidence>
<comment type="subcellular location">
    <subcellularLocation>
        <location evidence="1">Secreted</location>
        <location evidence="1">Cell wall</location>
        <topology evidence="1">Peptidoglycan-anchor</topology>
    </subcellularLocation>
</comment>
<dbReference type="Pfam" id="PF00149">
    <property type="entry name" value="Metallophos"/>
    <property type="match status" value="1"/>
</dbReference>
<dbReference type="InterPro" id="IPR004843">
    <property type="entry name" value="Calcineurin-like_PHP"/>
</dbReference>
<accession>A0A4R2RZQ2</accession>
<keyword evidence="10" id="KW-1185">Reference proteome</keyword>
<proteinExistence type="inferred from homology"/>
<dbReference type="Pfam" id="PF02872">
    <property type="entry name" value="5_nucleotid_C"/>
    <property type="match status" value="1"/>
</dbReference>
<dbReference type="InterPro" id="IPR006146">
    <property type="entry name" value="5'-Nucleotdase_CS"/>
</dbReference>
<dbReference type="EMBL" id="SLXV01000039">
    <property type="protein sequence ID" value="TCP64575.1"/>
    <property type="molecule type" value="Genomic_DNA"/>
</dbReference>
<dbReference type="AlphaFoldDB" id="A0A4R2RZQ2"/>
<dbReference type="PROSITE" id="PS00786">
    <property type="entry name" value="5_NUCLEOTIDASE_2"/>
    <property type="match status" value="1"/>
</dbReference>
<evidence type="ECO:0000256" key="3">
    <source>
        <dbReference type="ARBA" id="ARBA00022525"/>
    </source>
</evidence>
<keyword evidence="3" id="KW-0964">Secreted</keyword>
<feature type="domain" description="5'-Nucleotidase C-terminal" evidence="8">
    <location>
        <begin position="348"/>
        <end position="495"/>
    </location>
</feature>
<name>A0A4R2RZQ2_9BACL</name>
<organism evidence="9 10">
    <name type="scientific">Baia soyae</name>
    <dbReference type="NCBI Taxonomy" id="1544746"/>
    <lineage>
        <taxon>Bacteria</taxon>
        <taxon>Bacillati</taxon>
        <taxon>Bacillota</taxon>
        <taxon>Bacilli</taxon>
        <taxon>Bacillales</taxon>
        <taxon>Thermoactinomycetaceae</taxon>
        <taxon>Baia</taxon>
    </lineage>
</organism>
<sequence length="534" mass="57980">MKYPIKCTSVGFMAGVLISASLLTGFDRGVDVEAGDPNLHLQILSINDFHGQIDKSGKANDKATGTAEYLAAHLKQREAQNKNTLLVHAGDVVGASSPASALLQDEPTIDILNKLNFDVGTVGNHEFDEGLTELKRMIDGGYHPKTGFFKGANFPYIVANVLDKKTKKPILPPHAIKVVEGVKIGFIGVVTKTTPSVVTPEGVKDVIFTDEAEAVNQQVKELKKQDVKAIMVLAHEGGLQDTTTGKITGPITDITQKLDPEVDVVFAGHSHTYLNGTVDGKMVVQAGSYGSAFADVDVVVDKRTKDVVKKSSEIVYTYHEGITPDARTHEIVEKAKAKVAPIISREVAQSSGIITRAENASGESALGNFIADSQRWKMSTDFGFMNPGGIRADMPAGKVTWGDLFTIQPFGNDLVSMKLTGEQVRRVLNQQFQDPDRVRMLQISGLTYKWDSARPVNDRVYDLKKSDGIEIDLAKEYTVTTNNFLATGGDAFTEFGKGTHRTVGPTDLDGLVEYVKQLPQPFHAKIEGRIIKGN</sequence>
<dbReference type="Gene3D" id="3.90.780.10">
    <property type="entry name" value="5'-Nucleotidase, C-terminal domain"/>
    <property type="match status" value="1"/>
</dbReference>
<evidence type="ECO:0000259" key="7">
    <source>
        <dbReference type="Pfam" id="PF00149"/>
    </source>
</evidence>
<dbReference type="FunFam" id="3.60.21.10:FF:000052">
    <property type="entry name" value="Endonuclease YhcR"/>
    <property type="match status" value="1"/>
</dbReference>
<dbReference type="InterPro" id="IPR029052">
    <property type="entry name" value="Metallo-depent_PP-like"/>
</dbReference>
<keyword evidence="6" id="KW-0378">Hydrolase</keyword>
<comment type="similarity">
    <text evidence="6">Belongs to the 5'-nucleotidase family.</text>
</comment>
<dbReference type="SUPFAM" id="SSF55816">
    <property type="entry name" value="5'-nucleotidase (syn. UDP-sugar hydrolase), C-terminal domain"/>
    <property type="match status" value="1"/>
</dbReference>
<dbReference type="SUPFAM" id="SSF56300">
    <property type="entry name" value="Metallo-dependent phosphatases"/>
    <property type="match status" value="1"/>
</dbReference>
<evidence type="ECO:0000256" key="1">
    <source>
        <dbReference type="ARBA" id="ARBA00004168"/>
    </source>
</evidence>
<dbReference type="PRINTS" id="PR01607">
    <property type="entry name" value="APYRASEFAMLY"/>
</dbReference>
<dbReference type="GO" id="GO:0030288">
    <property type="term" value="C:outer membrane-bounded periplasmic space"/>
    <property type="evidence" value="ECO:0007669"/>
    <property type="project" value="TreeGrafter"/>
</dbReference>
<keyword evidence="6" id="KW-0547">Nucleotide-binding</keyword>
<dbReference type="Proteomes" id="UP000294746">
    <property type="component" value="Unassembled WGS sequence"/>
</dbReference>
<evidence type="ECO:0000313" key="10">
    <source>
        <dbReference type="Proteomes" id="UP000294746"/>
    </source>
</evidence>
<dbReference type="GO" id="GO:0046872">
    <property type="term" value="F:metal ion binding"/>
    <property type="evidence" value="ECO:0007669"/>
    <property type="project" value="InterPro"/>
</dbReference>
<dbReference type="PANTHER" id="PTHR11575">
    <property type="entry name" value="5'-NUCLEOTIDASE-RELATED"/>
    <property type="match status" value="1"/>
</dbReference>
<reference evidence="9 10" key="1">
    <citation type="submission" date="2019-03" db="EMBL/GenBank/DDBJ databases">
        <title>Genomic Encyclopedia of Type Strains, Phase IV (KMG-IV): sequencing the most valuable type-strain genomes for metagenomic binning, comparative biology and taxonomic classification.</title>
        <authorList>
            <person name="Goeker M."/>
        </authorList>
    </citation>
    <scope>NUCLEOTIDE SEQUENCE [LARGE SCALE GENOMIC DNA]</scope>
    <source>
        <strain evidence="9 10">DSM 46831</strain>
    </source>
</reference>
<dbReference type="InterPro" id="IPR036907">
    <property type="entry name" value="5'-Nucleotdase_C_sf"/>
</dbReference>
<dbReference type="FunFam" id="3.90.780.10:FF:000004">
    <property type="entry name" value="UDP-sugar hydrolase, putative"/>
    <property type="match status" value="1"/>
</dbReference>
<feature type="domain" description="Calcineurin-like phosphoesterase" evidence="7">
    <location>
        <begin position="42"/>
        <end position="273"/>
    </location>
</feature>
<dbReference type="GO" id="GO:0008768">
    <property type="term" value="F:UDP-sugar diphosphatase activity"/>
    <property type="evidence" value="ECO:0007669"/>
    <property type="project" value="TreeGrafter"/>
</dbReference>
<dbReference type="InterPro" id="IPR006179">
    <property type="entry name" value="5_nucleotidase/apyrase"/>
</dbReference>
<comment type="caution">
    <text evidence="9">The sequence shown here is derived from an EMBL/GenBank/DDBJ whole genome shotgun (WGS) entry which is preliminary data.</text>
</comment>
<protein>
    <submittedName>
        <fullName evidence="9">5'-nucleotidase</fullName>
    </submittedName>
</protein>
<keyword evidence="2" id="KW-0134">Cell wall</keyword>
<dbReference type="PANTHER" id="PTHR11575:SF24">
    <property type="entry name" value="5'-NUCLEOTIDASE"/>
    <property type="match status" value="1"/>
</dbReference>
<keyword evidence="5" id="KW-0572">Peptidoglycan-anchor</keyword>
<evidence type="ECO:0000256" key="4">
    <source>
        <dbReference type="ARBA" id="ARBA00022729"/>
    </source>
</evidence>
<dbReference type="Gene3D" id="3.60.21.10">
    <property type="match status" value="1"/>
</dbReference>
<keyword evidence="4" id="KW-0732">Signal</keyword>
<dbReference type="InterPro" id="IPR008334">
    <property type="entry name" value="5'-Nucleotdase_C"/>
</dbReference>
<evidence type="ECO:0000256" key="2">
    <source>
        <dbReference type="ARBA" id="ARBA00022512"/>
    </source>
</evidence>
<gene>
    <name evidence="9" type="ORF">EDD57_1395</name>
</gene>
<evidence type="ECO:0000256" key="6">
    <source>
        <dbReference type="RuleBase" id="RU362119"/>
    </source>
</evidence>
<dbReference type="GO" id="GO:0009166">
    <property type="term" value="P:nucleotide catabolic process"/>
    <property type="evidence" value="ECO:0007669"/>
    <property type="project" value="InterPro"/>
</dbReference>
<dbReference type="GO" id="GO:0000166">
    <property type="term" value="F:nucleotide binding"/>
    <property type="evidence" value="ECO:0007669"/>
    <property type="project" value="UniProtKB-KW"/>
</dbReference>
<evidence type="ECO:0000313" key="9">
    <source>
        <dbReference type="EMBL" id="TCP64575.1"/>
    </source>
</evidence>
<evidence type="ECO:0000259" key="8">
    <source>
        <dbReference type="Pfam" id="PF02872"/>
    </source>
</evidence>